<dbReference type="InterPro" id="IPR007461">
    <property type="entry name" value="Ysc84_actin-binding"/>
</dbReference>
<comment type="caution">
    <text evidence="3">The sequence shown here is derived from an EMBL/GenBank/DDBJ whole genome shotgun (WGS) entry which is preliminary data.</text>
</comment>
<gene>
    <name evidence="3" type="ORF">GCM10009098_09020</name>
</gene>
<feature type="chain" id="PRO_5045281664" evidence="1">
    <location>
        <begin position="26"/>
        <end position="192"/>
    </location>
</feature>
<evidence type="ECO:0000313" key="4">
    <source>
        <dbReference type="Proteomes" id="UP001501169"/>
    </source>
</evidence>
<evidence type="ECO:0000256" key="1">
    <source>
        <dbReference type="SAM" id="SignalP"/>
    </source>
</evidence>
<dbReference type="Pfam" id="PF04366">
    <property type="entry name" value="Ysc84"/>
    <property type="match status" value="1"/>
</dbReference>
<evidence type="ECO:0000313" key="3">
    <source>
        <dbReference type="EMBL" id="GAA0543571.1"/>
    </source>
</evidence>
<name>A0ABP3NJR4_9GAMM</name>
<keyword evidence="1" id="KW-0732">Signal</keyword>
<keyword evidence="4" id="KW-1185">Reference proteome</keyword>
<feature type="domain" description="Ysc84 actin-binding" evidence="2">
    <location>
        <begin position="104"/>
        <end position="192"/>
    </location>
</feature>
<protein>
    <submittedName>
        <fullName evidence="3">YSC84-related protein</fullName>
    </submittedName>
</protein>
<reference evidence="4" key="1">
    <citation type="journal article" date="2019" name="Int. J. Syst. Evol. Microbiol.">
        <title>The Global Catalogue of Microorganisms (GCM) 10K type strain sequencing project: providing services to taxonomists for standard genome sequencing and annotation.</title>
        <authorList>
            <consortium name="The Broad Institute Genomics Platform"/>
            <consortium name="The Broad Institute Genome Sequencing Center for Infectious Disease"/>
            <person name="Wu L."/>
            <person name="Ma J."/>
        </authorList>
    </citation>
    <scope>NUCLEOTIDE SEQUENCE [LARGE SCALE GENOMIC DNA]</scope>
    <source>
        <strain evidence="4">JCM 14331</strain>
    </source>
</reference>
<dbReference type="RefSeq" id="WP_226765330.1">
    <property type="nucleotide sequence ID" value="NZ_BAAAEO010000001.1"/>
</dbReference>
<dbReference type="EMBL" id="BAAAEO010000001">
    <property type="protein sequence ID" value="GAA0543571.1"/>
    <property type="molecule type" value="Genomic_DNA"/>
</dbReference>
<organism evidence="3 4">
    <name type="scientific">Rheinheimera aquimaris</name>
    <dbReference type="NCBI Taxonomy" id="412437"/>
    <lineage>
        <taxon>Bacteria</taxon>
        <taxon>Pseudomonadati</taxon>
        <taxon>Pseudomonadota</taxon>
        <taxon>Gammaproteobacteria</taxon>
        <taxon>Chromatiales</taxon>
        <taxon>Chromatiaceae</taxon>
        <taxon>Rheinheimera</taxon>
    </lineage>
</organism>
<dbReference type="Proteomes" id="UP001501169">
    <property type="component" value="Unassembled WGS sequence"/>
</dbReference>
<feature type="signal peptide" evidence="1">
    <location>
        <begin position="1"/>
        <end position="25"/>
    </location>
</feature>
<proteinExistence type="predicted"/>
<sequence length="192" mass="20351">MLMKSYQKILAVLLLAMFTLLQGCAGGVNATAAEQRNVINQMRSDVLSQLYREKSSARAEVQGAPGYATFSNANVNLILASVGGGYGIVHNNRTGKDTYMKMGELGVGLGAGVKDFRLVLVFHTNEALQRFIDHGWAFGAQADAAAKAGDKGGAVGAEASVDDVSIYQFTEAGLALQATVKGTKFWVDNDLN</sequence>
<accession>A0ABP3NJR4</accession>
<dbReference type="PROSITE" id="PS51257">
    <property type="entry name" value="PROKAR_LIPOPROTEIN"/>
    <property type="match status" value="1"/>
</dbReference>
<evidence type="ECO:0000259" key="2">
    <source>
        <dbReference type="Pfam" id="PF04366"/>
    </source>
</evidence>